<dbReference type="OrthoDB" id="5933236at2759"/>
<reference evidence="1 2" key="1">
    <citation type="submission" date="2015-05" db="EMBL/GenBank/DDBJ databases">
        <title>Evolution of Trichinella species and genotypes.</title>
        <authorList>
            <person name="Korhonen P.K."/>
            <person name="Edoardo P."/>
            <person name="Giuseppe L.R."/>
            <person name="Gasser R.B."/>
        </authorList>
    </citation>
    <scope>NUCLEOTIDE SEQUENCE [LARGE SCALE GENOMIC DNA]</scope>
    <source>
        <strain evidence="1">ISS10</strain>
    </source>
</reference>
<evidence type="ECO:0000313" key="2">
    <source>
        <dbReference type="Proteomes" id="UP000054721"/>
    </source>
</evidence>
<dbReference type="Proteomes" id="UP000054721">
    <property type="component" value="Unassembled WGS sequence"/>
</dbReference>
<comment type="caution">
    <text evidence="1">The sequence shown here is derived from an EMBL/GenBank/DDBJ whole genome shotgun (WGS) entry which is preliminary data.</text>
</comment>
<keyword evidence="2" id="KW-1185">Reference proteome</keyword>
<sequence length="66" mass="7572">MGYSPDTVSRPIHFVKKFQVNQKNNTLNDEHIVRNMYFMYEGHSSCTSLQEAAQLDSSTEPTIFTS</sequence>
<proteinExistence type="predicted"/>
<name>A0A0V1KIQ6_9BILA</name>
<protein>
    <submittedName>
        <fullName evidence="1">Uncharacterized protein</fullName>
    </submittedName>
</protein>
<accession>A0A0V1KIQ6</accession>
<dbReference type="AlphaFoldDB" id="A0A0V1KIQ6"/>
<gene>
    <name evidence="1" type="ORF">T02_4678</name>
</gene>
<evidence type="ECO:0000313" key="1">
    <source>
        <dbReference type="EMBL" id="KRZ47142.1"/>
    </source>
</evidence>
<organism evidence="1 2">
    <name type="scientific">Trichinella nativa</name>
    <dbReference type="NCBI Taxonomy" id="6335"/>
    <lineage>
        <taxon>Eukaryota</taxon>
        <taxon>Metazoa</taxon>
        <taxon>Ecdysozoa</taxon>
        <taxon>Nematoda</taxon>
        <taxon>Enoplea</taxon>
        <taxon>Dorylaimia</taxon>
        <taxon>Trichinellida</taxon>
        <taxon>Trichinellidae</taxon>
        <taxon>Trichinella</taxon>
    </lineage>
</organism>
<dbReference type="EMBL" id="JYDW01001297">
    <property type="protein sequence ID" value="KRZ47142.1"/>
    <property type="molecule type" value="Genomic_DNA"/>
</dbReference>